<dbReference type="RefSeq" id="WP_377373948.1">
    <property type="nucleotide sequence ID" value="NZ_JBHSSW010000001.1"/>
</dbReference>
<dbReference type="Proteomes" id="UP001596303">
    <property type="component" value="Unassembled WGS sequence"/>
</dbReference>
<dbReference type="PANTHER" id="PTHR34512:SF30">
    <property type="entry name" value="OUTER MEMBRANE PROTEIN ASSEMBLY FACTOR BAMB"/>
    <property type="match status" value="1"/>
</dbReference>
<dbReference type="InterPro" id="IPR002372">
    <property type="entry name" value="PQQ_rpt_dom"/>
</dbReference>
<gene>
    <name evidence="2" type="ORF">ACFQDM_00310</name>
</gene>
<proteinExistence type="predicted"/>
<dbReference type="InterPro" id="IPR015943">
    <property type="entry name" value="WD40/YVTN_repeat-like_dom_sf"/>
</dbReference>
<protein>
    <submittedName>
        <fullName evidence="2">PQQ-binding-like beta-propeller repeat protein</fullName>
    </submittedName>
</protein>
<name>A0ABW1S4J4_9PROT</name>
<comment type="caution">
    <text evidence="2">The sequence shown here is derived from an EMBL/GenBank/DDBJ whole genome shotgun (WGS) entry which is preliminary data.</text>
</comment>
<evidence type="ECO:0000259" key="1">
    <source>
        <dbReference type="Pfam" id="PF13360"/>
    </source>
</evidence>
<dbReference type="Gene3D" id="2.130.10.10">
    <property type="entry name" value="YVTN repeat-like/Quinoprotein amine dehydrogenase"/>
    <property type="match status" value="1"/>
</dbReference>
<dbReference type="Pfam" id="PF13360">
    <property type="entry name" value="PQQ_2"/>
    <property type="match status" value="1"/>
</dbReference>
<organism evidence="2 3">
    <name type="scientific">Ponticaulis profundi</name>
    <dbReference type="NCBI Taxonomy" id="2665222"/>
    <lineage>
        <taxon>Bacteria</taxon>
        <taxon>Pseudomonadati</taxon>
        <taxon>Pseudomonadota</taxon>
        <taxon>Alphaproteobacteria</taxon>
        <taxon>Hyphomonadales</taxon>
        <taxon>Hyphomonadaceae</taxon>
        <taxon>Ponticaulis</taxon>
    </lineage>
</organism>
<sequence length="535" mass="57785">MALGFLGACSGGGGGSSAPTPTPTPTGLQVAMPQGGSFKQVEDDTNFTFSFDVSVTGSATGSIIPDVEFDTSLLELNGGIQTVGSNKYRLSFSLLGNPALAAGSYTDAIKFRLCADSNCNSVHPNTTKTYTFDLKVTLKNWETYQRNPSQNAHANLIIAPNSISEAWSWQSDGFGFLTPPVAEGERIFIAEQFAQNTGSSVGQNVMYAINATNGTESWRRDYTGQNAIGAPAVSGGLVAFAVQETSSENLPLELLNASTGADVRTLTIASQWSKFLPSVFYDSEIYTAAGYFFDTVYGHDVSSGGLLWETKGVPATGISNMEAPAVDGENVYYYSGNLEVFDRLTGVRKASIVDPYYVWGGYDYVSSPIIGSDQNVFAYSSSLSIGEHFSARYHKGRPLVNFSIVNESVQWVTSNNYFTQPAFNGTHLFVARNEPSSLDMIDQQNGDVVWSWTPPTGSEIFECNTISTNNAVIVSTDQNVYAVDIATKDILWTHPHGGCLTLAPEDLLLITEGKRTLPYGNFKSTGRMVAYHLFD</sequence>
<dbReference type="SUPFAM" id="SSF50998">
    <property type="entry name" value="Quinoprotein alcohol dehydrogenase-like"/>
    <property type="match status" value="1"/>
</dbReference>
<dbReference type="SMART" id="SM00564">
    <property type="entry name" value="PQQ"/>
    <property type="match status" value="4"/>
</dbReference>
<dbReference type="PANTHER" id="PTHR34512">
    <property type="entry name" value="CELL SURFACE PROTEIN"/>
    <property type="match status" value="1"/>
</dbReference>
<dbReference type="EMBL" id="JBHSSW010000001">
    <property type="protein sequence ID" value="MFC6196495.1"/>
    <property type="molecule type" value="Genomic_DNA"/>
</dbReference>
<dbReference type="InterPro" id="IPR018391">
    <property type="entry name" value="PQQ_b-propeller_rpt"/>
</dbReference>
<feature type="domain" description="Pyrrolo-quinoline quinone repeat" evidence="1">
    <location>
        <begin position="183"/>
        <end position="451"/>
    </location>
</feature>
<accession>A0ABW1S4J4</accession>
<evidence type="ECO:0000313" key="3">
    <source>
        <dbReference type="Proteomes" id="UP001596303"/>
    </source>
</evidence>
<dbReference type="InterPro" id="IPR011047">
    <property type="entry name" value="Quinoprotein_ADH-like_sf"/>
</dbReference>
<reference evidence="3" key="1">
    <citation type="journal article" date="2019" name="Int. J. Syst. Evol. Microbiol.">
        <title>The Global Catalogue of Microorganisms (GCM) 10K type strain sequencing project: providing services to taxonomists for standard genome sequencing and annotation.</title>
        <authorList>
            <consortium name="The Broad Institute Genomics Platform"/>
            <consortium name="The Broad Institute Genome Sequencing Center for Infectious Disease"/>
            <person name="Wu L."/>
            <person name="Ma J."/>
        </authorList>
    </citation>
    <scope>NUCLEOTIDE SEQUENCE [LARGE SCALE GENOMIC DNA]</scope>
    <source>
        <strain evidence="3">CGMCC-1.15741</strain>
    </source>
</reference>
<evidence type="ECO:0000313" key="2">
    <source>
        <dbReference type="EMBL" id="MFC6196495.1"/>
    </source>
</evidence>
<keyword evidence="3" id="KW-1185">Reference proteome</keyword>